<feature type="transmembrane region" description="Helical" evidence="1">
    <location>
        <begin position="18"/>
        <end position="36"/>
    </location>
</feature>
<dbReference type="AlphaFoldDB" id="A0A4P8WLE2"/>
<gene>
    <name evidence="2" type="ORF">FEJ81_10545</name>
</gene>
<dbReference type="OrthoDB" id="178023at2157"/>
<organism evidence="2 3">
    <name type="scientific">Natrinema versiforme</name>
    <dbReference type="NCBI Taxonomy" id="88724"/>
    <lineage>
        <taxon>Archaea</taxon>
        <taxon>Methanobacteriati</taxon>
        <taxon>Methanobacteriota</taxon>
        <taxon>Stenosarchaea group</taxon>
        <taxon>Halobacteria</taxon>
        <taxon>Halobacteriales</taxon>
        <taxon>Natrialbaceae</taxon>
        <taxon>Natrinema</taxon>
    </lineage>
</organism>
<keyword evidence="1" id="KW-0472">Membrane</keyword>
<dbReference type="InterPro" id="IPR025098">
    <property type="entry name" value="DUF4013"/>
</dbReference>
<proteinExistence type="predicted"/>
<dbReference type="KEGG" id="nvr:FEJ81_10545"/>
<name>A0A4P8WLE2_9EURY</name>
<evidence type="ECO:0000313" key="2">
    <source>
        <dbReference type="EMBL" id="QCS44310.1"/>
    </source>
</evidence>
<keyword evidence="1" id="KW-1133">Transmembrane helix</keyword>
<sequence length="234" mass="23952">MIADALRYPVNDTFGRAALLRSSVCVVAIAVGLRYAAAFSSSIVALIPALVSFLGVVVLFGTTAFVLGGAEQRSQPSVRAVVRPGLESLALSIVFLVPSIVLLARSLTVTPAALALENGAGLFSLVSSTASLFFFVACAYTYPAAVTANASTGRLRTAVEAETLLPVLTAPAYFLRWIAGFSAVVLAVWLAVTSVRRGDALGLIAAAAAAYLLVASARIVGVGYARAAGSDPTS</sequence>
<feature type="transmembrane region" description="Helical" evidence="1">
    <location>
        <begin position="43"/>
        <end position="68"/>
    </location>
</feature>
<feature type="transmembrane region" description="Helical" evidence="1">
    <location>
        <begin position="200"/>
        <end position="225"/>
    </location>
</feature>
<reference evidence="3" key="1">
    <citation type="submission" date="2019-05" db="EMBL/GenBank/DDBJ databases">
        <title>Genome sequence and methylation pattern of the halophilic Archaeon Natrinema versiforme BOL5-4.</title>
        <authorList>
            <person name="DasSarma P."/>
            <person name="Anton B.P."/>
            <person name="DasSarma S.L."/>
            <person name="Martinez F.L."/>
            <person name="Guzman D."/>
            <person name="Roberts R.J."/>
            <person name="DasSarma S."/>
        </authorList>
    </citation>
    <scope>NUCLEOTIDE SEQUENCE [LARGE SCALE GENOMIC DNA]</scope>
    <source>
        <strain evidence="3">BOL5-4</strain>
    </source>
</reference>
<protein>
    <recommendedName>
        <fullName evidence="4">DUF4013 domain-containing protein</fullName>
    </recommendedName>
</protein>
<feature type="transmembrane region" description="Helical" evidence="1">
    <location>
        <begin position="174"/>
        <end position="193"/>
    </location>
</feature>
<dbReference type="Pfam" id="PF13197">
    <property type="entry name" value="DUF4013"/>
    <property type="match status" value="1"/>
</dbReference>
<feature type="transmembrane region" description="Helical" evidence="1">
    <location>
        <begin position="120"/>
        <end position="142"/>
    </location>
</feature>
<evidence type="ECO:0008006" key="4">
    <source>
        <dbReference type="Google" id="ProtNLM"/>
    </source>
</evidence>
<accession>A0A4P8WLE2</accession>
<dbReference type="EMBL" id="CP040330">
    <property type="protein sequence ID" value="QCS44310.1"/>
    <property type="molecule type" value="Genomic_DNA"/>
</dbReference>
<dbReference type="Proteomes" id="UP000302218">
    <property type="component" value="Chromosome"/>
</dbReference>
<evidence type="ECO:0000313" key="3">
    <source>
        <dbReference type="Proteomes" id="UP000302218"/>
    </source>
</evidence>
<keyword evidence="1" id="KW-0812">Transmembrane</keyword>
<evidence type="ECO:0000256" key="1">
    <source>
        <dbReference type="SAM" id="Phobius"/>
    </source>
</evidence>
<feature type="transmembrane region" description="Helical" evidence="1">
    <location>
        <begin position="88"/>
        <end position="108"/>
    </location>
</feature>